<keyword evidence="1" id="KW-1133">Transmembrane helix</keyword>
<dbReference type="OrthoDB" id="6023795at2"/>
<reference evidence="2 3" key="1">
    <citation type="submission" date="2019-07" db="EMBL/GenBank/DDBJ databases">
        <title>Luteimonas sp. YD-1 nov., isolated from acidic soil.</title>
        <authorList>
            <person name="Zhou J."/>
        </authorList>
    </citation>
    <scope>NUCLEOTIDE SEQUENCE [LARGE SCALE GENOMIC DNA]</scope>
    <source>
        <strain evidence="2 3">YD-1</strain>
    </source>
</reference>
<evidence type="ECO:0000313" key="2">
    <source>
        <dbReference type="EMBL" id="TWT17081.1"/>
    </source>
</evidence>
<feature type="transmembrane region" description="Helical" evidence="1">
    <location>
        <begin position="125"/>
        <end position="146"/>
    </location>
</feature>
<proteinExistence type="predicted"/>
<feature type="transmembrane region" description="Helical" evidence="1">
    <location>
        <begin position="23"/>
        <end position="40"/>
    </location>
</feature>
<keyword evidence="1" id="KW-0812">Transmembrane</keyword>
<keyword evidence="3" id="KW-1185">Reference proteome</keyword>
<feature type="transmembrane region" description="Helical" evidence="1">
    <location>
        <begin position="67"/>
        <end position="86"/>
    </location>
</feature>
<evidence type="ECO:0000256" key="1">
    <source>
        <dbReference type="SAM" id="Phobius"/>
    </source>
</evidence>
<feature type="transmembrane region" description="Helical" evidence="1">
    <location>
        <begin position="166"/>
        <end position="189"/>
    </location>
</feature>
<dbReference type="EMBL" id="VOHE01000010">
    <property type="protein sequence ID" value="TWT17081.1"/>
    <property type="molecule type" value="Genomic_DNA"/>
</dbReference>
<name>A0A5C5TS05_9GAMM</name>
<dbReference type="Proteomes" id="UP000315949">
    <property type="component" value="Unassembled WGS sequence"/>
</dbReference>
<comment type="caution">
    <text evidence="2">The sequence shown here is derived from an EMBL/GenBank/DDBJ whole genome shotgun (WGS) entry which is preliminary data.</text>
</comment>
<keyword evidence="1" id="KW-0472">Membrane</keyword>
<accession>A0A5C5TS05</accession>
<dbReference type="AlphaFoldDB" id="A0A5C5TS05"/>
<sequence>MALALAYALLAHLASARDEPRLAFAALLVLVALLFVAPLLRLRPWAFALAGAAAAGAWWLHARGLDALPLLLVPVVFVALVAWMFARTLRAGRVPLITRIVSVLDGEPVDRLPADVASYARRLTAAWAALLAGLGLANLVLALLASPGGLLAQAGIAPPWSITHAQWSWCANLLGYGVVGGFFVLEFLWRRRRFPDRQHGFVDFVRRLGGLGPAFWRDVLR</sequence>
<organism evidence="2 3">
    <name type="scientific">Luteimonas wenzhouensis</name>
    <dbReference type="NCBI Taxonomy" id="2599615"/>
    <lineage>
        <taxon>Bacteria</taxon>
        <taxon>Pseudomonadati</taxon>
        <taxon>Pseudomonadota</taxon>
        <taxon>Gammaproteobacteria</taxon>
        <taxon>Lysobacterales</taxon>
        <taxon>Lysobacteraceae</taxon>
        <taxon>Luteimonas</taxon>
    </lineage>
</organism>
<feature type="transmembrane region" description="Helical" evidence="1">
    <location>
        <begin position="45"/>
        <end position="61"/>
    </location>
</feature>
<protein>
    <submittedName>
        <fullName evidence="2">Ketosynthase</fullName>
    </submittedName>
</protein>
<evidence type="ECO:0000313" key="3">
    <source>
        <dbReference type="Proteomes" id="UP000315949"/>
    </source>
</evidence>
<gene>
    <name evidence="2" type="ORF">FQY79_14410</name>
</gene>